<sequence length="312" mass="36236">MLSLEKQQIGLMKIMKQQMNVLDDLQYRLEHTRPFTKPLVNDQSYGFNGNLANEILDHWKTKYNWRKREKFLNKYPQFITSVQGLKIHFLHVKNQNLPQHIRVLPLLILHGWPGSVREFYEIIPLLTNPRKDRDFVFEVIVPHLPGYAFSDAASIPGLGVAQIGVILKNLMNRLGFQKFYLQGGDLGALVNHAIAANFEDSVLGLHLNMCVSIHPYSLMKLILGAFYPSWIKNEQHRNFLYPLSNFLSFIIEESGYLHLQATKPDSLDGGLKRKFKYDDLLDNIMLYWINKSATTAFRLYAETFNRRGAQLW</sequence>
<evidence type="ECO:0000313" key="8">
    <source>
        <dbReference type="EMBL" id="KAL3268717.1"/>
    </source>
</evidence>
<dbReference type="InterPro" id="IPR000639">
    <property type="entry name" value="Epox_hydrolase-like"/>
</dbReference>
<dbReference type="EMBL" id="JABFTP020000021">
    <property type="protein sequence ID" value="KAL3268717.1"/>
    <property type="molecule type" value="Genomic_DNA"/>
</dbReference>
<evidence type="ECO:0000259" key="7">
    <source>
        <dbReference type="Pfam" id="PF06441"/>
    </source>
</evidence>
<comment type="caution">
    <text evidence="8">The sequence shown here is derived from an EMBL/GenBank/DDBJ whole genome shotgun (WGS) entry which is preliminary data.</text>
</comment>
<dbReference type="Pfam" id="PF06441">
    <property type="entry name" value="EHN"/>
    <property type="match status" value="1"/>
</dbReference>
<comment type="subcellular location">
    <subcellularLocation>
        <location evidence="2">Microsome membrane</location>
        <topology evidence="2">Single-pass membrane protein</topology>
    </subcellularLocation>
</comment>
<evidence type="ECO:0000313" key="9">
    <source>
        <dbReference type="Proteomes" id="UP001516400"/>
    </source>
</evidence>
<evidence type="ECO:0000256" key="3">
    <source>
        <dbReference type="ARBA" id="ARBA00010088"/>
    </source>
</evidence>
<dbReference type="PANTHER" id="PTHR21661:SF35">
    <property type="entry name" value="EPOXIDE HYDROLASE"/>
    <property type="match status" value="1"/>
</dbReference>
<evidence type="ECO:0000256" key="5">
    <source>
        <dbReference type="ARBA" id="ARBA00022797"/>
    </source>
</evidence>
<dbReference type="Proteomes" id="UP001516400">
    <property type="component" value="Unassembled WGS sequence"/>
</dbReference>
<evidence type="ECO:0000256" key="4">
    <source>
        <dbReference type="ARBA" id="ARBA00012091"/>
    </source>
</evidence>
<dbReference type="PRINTS" id="PR00412">
    <property type="entry name" value="EPOXHYDRLASE"/>
</dbReference>
<dbReference type="Gene3D" id="3.40.50.1820">
    <property type="entry name" value="alpha/beta hydrolase"/>
    <property type="match status" value="1"/>
</dbReference>
<accession>A0ABD2MR95</accession>
<dbReference type="PIRSF" id="PIRSF001112">
    <property type="entry name" value="Epoxide_hydrolase"/>
    <property type="match status" value="1"/>
</dbReference>
<protein>
    <recommendedName>
        <fullName evidence="4">microsomal epoxide hydrolase</fullName>
        <ecNumber evidence="4">3.3.2.9</ecNumber>
    </recommendedName>
</protein>
<dbReference type="InterPro" id="IPR016292">
    <property type="entry name" value="Epoxide_hydrolase"/>
</dbReference>
<dbReference type="AlphaFoldDB" id="A0ABD2MR95"/>
<gene>
    <name evidence="8" type="ORF">HHI36_007819</name>
</gene>
<evidence type="ECO:0000256" key="2">
    <source>
        <dbReference type="ARBA" id="ARBA00004111"/>
    </source>
</evidence>
<evidence type="ECO:0000256" key="6">
    <source>
        <dbReference type="ARBA" id="ARBA00022801"/>
    </source>
</evidence>
<organism evidence="8 9">
    <name type="scientific">Cryptolaemus montrouzieri</name>
    <dbReference type="NCBI Taxonomy" id="559131"/>
    <lineage>
        <taxon>Eukaryota</taxon>
        <taxon>Metazoa</taxon>
        <taxon>Ecdysozoa</taxon>
        <taxon>Arthropoda</taxon>
        <taxon>Hexapoda</taxon>
        <taxon>Insecta</taxon>
        <taxon>Pterygota</taxon>
        <taxon>Neoptera</taxon>
        <taxon>Endopterygota</taxon>
        <taxon>Coleoptera</taxon>
        <taxon>Polyphaga</taxon>
        <taxon>Cucujiformia</taxon>
        <taxon>Coccinelloidea</taxon>
        <taxon>Coccinellidae</taxon>
        <taxon>Scymninae</taxon>
        <taxon>Scymnini</taxon>
        <taxon>Cryptolaemus</taxon>
    </lineage>
</organism>
<comment type="similarity">
    <text evidence="3">Belongs to the peptidase S33 family.</text>
</comment>
<feature type="domain" description="Epoxide hydrolase N-terminal" evidence="7">
    <location>
        <begin position="19"/>
        <end position="119"/>
    </location>
</feature>
<name>A0ABD2MR95_9CUCU</name>
<dbReference type="InterPro" id="IPR029058">
    <property type="entry name" value="AB_hydrolase_fold"/>
</dbReference>
<keyword evidence="9" id="KW-1185">Reference proteome</keyword>
<keyword evidence="6" id="KW-0378">Hydrolase</keyword>
<keyword evidence="5" id="KW-0058">Aromatic hydrocarbons catabolism</keyword>
<comment type="catalytic activity">
    <reaction evidence="1">
        <text>1-(4-methoxyphenyl)-N-methyl-N-[(3-methyloxetan-3-yl)methyl]methanamine + H2O = 2-{[(4-methoxybenzyl)(methyl)amino]methyl}-2-methylpropane-1,3-diol</text>
        <dbReference type="Rhea" id="RHEA:55764"/>
        <dbReference type="ChEBI" id="CHEBI:15377"/>
        <dbReference type="ChEBI" id="CHEBI:139161"/>
        <dbReference type="ChEBI" id="CHEBI:139164"/>
        <dbReference type="EC" id="3.3.2.9"/>
    </reaction>
</comment>
<reference evidence="8 9" key="1">
    <citation type="journal article" date="2021" name="BMC Biol.">
        <title>Horizontally acquired antibacterial genes associated with adaptive radiation of ladybird beetles.</title>
        <authorList>
            <person name="Li H.S."/>
            <person name="Tang X.F."/>
            <person name="Huang Y.H."/>
            <person name="Xu Z.Y."/>
            <person name="Chen M.L."/>
            <person name="Du X.Y."/>
            <person name="Qiu B.Y."/>
            <person name="Chen P.T."/>
            <person name="Zhang W."/>
            <person name="Slipinski A."/>
            <person name="Escalona H.E."/>
            <person name="Waterhouse R.M."/>
            <person name="Zwick A."/>
            <person name="Pang H."/>
        </authorList>
    </citation>
    <scope>NUCLEOTIDE SEQUENCE [LARGE SCALE GENOMIC DNA]</scope>
    <source>
        <strain evidence="8">SYSU2018</strain>
    </source>
</reference>
<dbReference type="GO" id="GO:0033961">
    <property type="term" value="F:cis-stilbene-oxide hydrolase activity"/>
    <property type="evidence" value="ECO:0007669"/>
    <property type="project" value="UniProtKB-EC"/>
</dbReference>
<dbReference type="PANTHER" id="PTHR21661">
    <property type="entry name" value="EPOXIDE HYDROLASE 1-RELATED"/>
    <property type="match status" value="1"/>
</dbReference>
<dbReference type="InterPro" id="IPR010497">
    <property type="entry name" value="Epoxide_hydro_N"/>
</dbReference>
<dbReference type="EC" id="3.3.2.9" evidence="4"/>
<proteinExistence type="inferred from homology"/>
<evidence type="ECO:0000256" key="1">
    <source>
        <dbReference type="ARBA" id="ARBA00000221"/>
    </source>
</evidence>
<dbReference type="SUPFAM" id="SSF53474">
    <property type="entry name" value="alpha/beta-Hydrolases"/>
    <property type="match status" value="1"/>
</dbReference>